<organism evidence="1">
    <name type="scientific">Ensete ventricosum</name>
    <name type="common">Abyssinian banana</name>
    <name type="synonym">Musa ensete</name>
    <dbReference type="NCBI Taxonomy" id="4639"/>
    <lineage>
        <taxon>Eukaryota</taxon>
        <taxon>Viridiplantae</taxon>
        <taxon>Streptophyta</taxon>
        <taxon>Embryophyta</taxon>
        <taxon>Tracheophyta</taxon>
        <taxon>Spermatophyta</taxon>
        <taxon>Magnoliopsida</taxon>
        <taxon>Liliopsida</taxon>
        <taxon>Zingiberales</taxon>
        <taxon>Musaceae</taxon>
        <taxon>Ensete</taxon>
    </lineage>
</organism>
<dbReference type="Proteomes" id="UP000290560">
    <property type="component" value="Unassembled WGS sequence"/>
</dbReference>
<accession>A0A445M9X4</accession>
<evidence type="ECO:0000313" key="1">
    <source>
        <dbReference type="EMBL" id="RZR71052.1"/>
    </source>
</evidence>
<proteinExistence type="predicted"/>
<gene>
    <name evidence="1" type="ORF">BHM03_00003058</name>
</gene>
<protein>
    <submittedName>
        <fullName evidence="1">Uncharacterized protein</fullName>
    </submittedName>
</protein>
<dbReference type="AlphaFoldDB" id="A0A445M9X4"/>
<sequence length="73" mass="8287">MQSNFDVDSTVMTHRLVEVRKNYFIPLEYELHSPLPGEHPYDAFLNGFSLSIDALEAGLRFPLHPVIEACLKG</sequence>
<dbReference type="EMBL" id="KV875485">
    <property type="protein sequence ID" value="RZR71052.1"/>
    <property type="molecule type" value="Genomic_DNA"/>
</dbReference>
<reference evidence="1" key="1">
    <citation type="journal article" date="2018" name="Data Brief">
        <title>Genome sequence data from 17 accessions of Ensete ventricosum, a staple food crop for millions in Ethiopia.</title>
        <authorList>
            <person name="Yemataw Z."/>
            <person name="Muzemil S."/>
            <person name="Ambachew D."/>
            <person name="Tripathi L."/>
            <person name="Tesfaye K."/>
            <person name="Chala A."/>
            <person name="Farbos A."/>
            <person name="O'Neill P."/>
            <person name="Moore K."/>
            <person name="Grant M."/>
            <person name="Studholme D.J."/>
        </authorList>
    </citation>
    <scope>NUCLEOTIDE SEQUENCE [LARGE SCALE GENOMIC DNA]</scope>
    <source>
        <tissue evidence="1">Leaf</tissue>
    </source>
</reference>
<name>A0A445M9X4_ENSVE</name>